<evidence type="ECO:0000256" key="7">
    <source>
        <dbReference type="ARBA" id="ARBA00023136"/>
    </source>
</evidence>
<feature type="transmembrane region" description="Helical" evidence="8">
    <location>
        <begin position="207"/>
        <end position="225"/>
    </location>
</feature>
<gene>
    <name evidence="9" type="ORF">J1C48_14725</name>
</gene>
<dbReference type="AlphaFoldDB" id="A0A939JX96"/>
<protein>
    <submittedName>
        <fullName evidence="9">AzlC family ABC transporter permease</fullName>
    </submittedName>
</protein>
<dbReference type="EMBL" id="JAFMPP010000013">
    <property type="protein sequence ID" value="MBO0663832.1"/>
    <property type="molecule type" value="Genomic_DNA"/>
</dbReference>
<keyword evidence="5 8" id="KW-0812">Transmembrane</keyword>
<proteinExistence type="inferred from homology"/>
<comment type="subcellular location">
    <subcellularLocation>
        <location evidence="1">Cell membrane</location>
        <topology evidence="1">Multi-pass membrane protein</topology>
    </subcellularLocation>
</comment>
<name>A0A939JX96_9HYPH</name>
<dbReference type="Pfam" id="PF03591">
    <property type="entry name" value="AzlC"/>
    <property type="match status" value="1"/>
</dbReference>
<evidence type="ECO:0000256" key="3">
    <source>
        <dbReference type="ARBA" id="ARBA00022448"/>
    </source>
</evidence>
<reference evidence="9" key="1">
    <citation type="submission" date="2021-03" db="EMBL/GenBank/DDBJ databases">
        <title>Whole genome sequence of Jiella sp. CQZ9-1.</title>
        <authorList>
            <person name="Tuo L."/>
        </authorList>
    </citation>
    <scope>NUCLEOTIDE SEQUENCE</scope>
    <source>
        <strain evidence="9">CQZ9-1</strain>
    </source>
</reference>
<evidence type="ECO:0000256" key="2">
    <source>
        <dbReference type="ARBA" id="ARBA00010735"/>
    </source>
</evidence>
<accession>A0A939JX96</accession>
<keyword evidence="4" id="KW-1003">Cell membrane</keyword>
<evidence type="ECO:0000256" key="4">
    <source>
        <dbReference type="ARBA" id="ARBA00022475"/>
    </source>
</evidence>
<comment type="similarity">
    <text evidence="2">Belongs to the AzlC family.</text>
</comment>
<keyword evidence="3" id="KW-0813">Transport</keyword>
<dbReference type="GO" id="GO:0005886">
    <property type="term" value="C:plasma membrane"/>
    <property type="evidence" value="ECO:0007669"/>
    <property type="project" value="UniProtKB-SubCell"/>
</dbReference>
<evidence type="ECO:0000313" key="9">
    <source>
        <dbReference type="EMBL" id="MBO0663832.1"/>
    </source>
</evidence>
<dbReference type="GO" id="GO:1903785">
    <property type="term" value="P:L-valine transmembrane transport"/>
    <property type="evidence" value="ECO:0007669"/>
    <property type="project" value="TreeGrafter"/>
</dbReference>
<evidence type="ECO:0000313" key="10">
    <source>
        <dbReference type="Proteomes" id="UP000664122"/>
    </source>
</evidence>
<feature type="transmembrane region" description="Helical" evidence="8">
    <location>
        <begin position="160"/>
        <end position="178"/>
    </location>
</feature>
<feature type="transmembrane region" description="Helical" evidence="8">
    <location>
        <begin position="63"/>
        <end position="82"/>
    </location>
</feature>
<dbReference type="InterPro" id="IPR011606">
    <property type="entry name" value="Brnchd-chn_aa_trnsp_permease"/>
</dbReference>
<keyword evidence="6 8" id="KW-1133">Transmembrane helix</keyword>
<dbReference type="PANTHER" id="PTHR34979">
    <property type="entry name" value="INNER MEMBRANE PROTEIN YGAZ"/>
    <property type="match status" value="1"/>
</dbReference>
<dbReference type="PANTHER" id="PTHR34979:SF1">
    <property type="entry name" value="INNER MEMBRANE PROTEIN YGAZ"/>
    <property type="match status" value="1"/>
</dbReference>
<feature type="transmembrane region" description="Helical" evidence="8">
    <location>
        <begin position="185"/>
        <end position="201"/>
    </location>
</feature>
<feature type="transmembrane region" description="Helical" evidence="8">
    <location>
        <begin position="12"/>
        <end position="33"/>
    </location>
</feature>
<feature type="transmembrane region" description="Helical" evidence="8">
    <location>
        <begin position="132"/>
        <end position="154"/>
    </location>
</feature>
<evidence type="ECO:0000256" key="6">
    <source>
        <dbReference type="ARBA" id="ARBA00022989"/>
    </source>
</evidence>
<keyword evidence="7 8" id="KW-0472">Membrane</keyword>
<comment type="caution">
    <text evidence="9">The sequence shown here is derived from an EMBL/GenBank/DDBJ whole genome shotgun (WGS) entry which is preliminary data.</text>
</comment>
<dbReference type="Proteomes" id="UP000664122">
    <property type="component" value="Unassembled WGS sequence"/>
</dbReference>
<evidence type="ECO:0000256" key="8">
    <source>
        <dbReference type="SAM" id="Phobius"/>
    </source>
</evidence>
<evidence type="ECO:0000256" key="5">
    <source>
        <dbReference type="ARBA" id="ARBA00022692"/>
    </source>
</evidence>
<keyword evidence="10" id="KW-1185">Reference proteome</keyword>
<organism evidence="9 10">
    <name type="scientific">Jiella flava</name>
    <dbReference type="NCBI Taxonomy" id="2816857"/>
    <lineage>
        <taxon>Bacteria</taxon>
        <taxon>Pseudomonadati</taxon>
        <taxon>Pseudomonadota</taxon>
        <taxon>Alphaproteobacteria</taxon>
        <taxon>Hyphomicrobiales</taxon>
        <taxon>Aurantimonadaceae</taxon>
        <taxon>Jiella</taxon>
    </lineage>
</organism>
<sequence length="245" mass="26069">MPPSAASERYDALRELMAVLPAVMPFGIVYGAVAAQEGLSIWQTLGFSGVIYAGASQLAALQLMGLGAPIWSVLLTVLALNFRHVLYSASISRHLGAFSGRQKALGFFLLVDPLFGVSEVRAARTQLTPTYYFSYGLVLYASWLVSTLIGATFGGLISDPAALGLDFVLPVYFLGLVMTFRKRHLFYPVAGTSLVVSVLAYKLFGPPWHVSLGGLAGIAVAAVIGPQRQPDLTAFETEPKPGEGA</sequence>
<evidence type="ECO:0000256" key="1">
    <source>
        <dbReference type="ARBA" id="ARBA00004651"/>
    </source>
</evidence>